<dbReference type="EMBL" id="NMPM01000084">
    <property type="protein sequence ID" value="PAV25008.1"/>
    <property type="molecule type" value="Genomic_DNA"/>
</dbReference>
<accession>A0A2A2I0T4</accession>
<protein>
    <submittedName>
        <fullName evidence="1">Glycosyl transferase</fullName>
    </submittedName>
</protein>
<keyword evidence="2" id="KW-1185">Reference proteome</keyword>
<dbReference type="PANTHER" id="PTHR43179:SF10">
    <property type="entry name" value="GLYCOSYL TRANSFERASE"/>
    <property type="match status" value="1"/>
</dbReference>
<keyword evidence="1" id="KW-0808">Transferase</keyword>
<dbReference type="GO" id="GO:0016740">
    <property type="term" value="F:transferase activity"/>
    <property type="evidence" value="ECO:0007669"/>
    <property type="project" value="UniProtKB-KW"/>
</dbReference>
<dbReference type="AlphaFoldDB" id="A0A2A2I0T4"/>
<organism evidence="1 2">
    <name type="scientific">Tamilnaduibacter salinus</name>
    <dbReference type="NCBI Taxonomy" id="1484056"/>
    <lineage>
        <taxon>Bacteria</taxon>
        <taxon>Pseudomonadati</taxon>
        <taxon>Pseudomonadota</taxon>
        <taxon>Gammaproteobacteria</taxon>
        <taxon>Pseudomonadales</taxon>
        <taxon>Marinobacteraceae</taxon>
        <taxon>Tamilnaduibacter</taxon>
    </lineage>
</organism>
<dbReference type="InterPro" id="IPR029044">
    <property type="entry name" value="Nucleotide-diphossugar_trans"/>
</dbReference>
<sequence length="289" mass="33027">MADLACRRLAVSLVVHHWCETELYPAVETLVKSLLAARDQGALGEAALFVVYNGEAPLDFGSRSRELAGFFPFRVEVLPAQANRGYGKANNLLLESIALQAFDAALVMNPDVEVAEQALPRMLWRLSGDPSCGLVVPRLLNPESGRDVYGCKRYPSVAVLAVRQFRLLQRVPALLRLNARYEYRDRRPEWEHRGVELCSGCFMLARMRFWQDLGGFDTRYFMYFEDFDLSVRAAARGWVQVYEPGAVVRHSGGGAARKPLKHRLWFVRSAFRFFMRHGWRFWRVGKAPR</sequence>
<dbReference type="PANTHER" id="PTHR43179">
    <property type="entry name" value="RHAMNOSYLTRANSFERASE WBBL"/>
    <property type="match status" value="1"/>
</dbReference>
<dbReference type="Pfam" id="PF13641">
    <property type="entry name" value="Glyco_tranf_2_3"/>
    <property type="match status" value="1"/>
</dbReference>
<dbReference type="Gene3D" id="3.90.550.10">
    <property type="entry name" value="Spore Coat Polysaccharide Biosynthesis Protein SpsA, Chain A"/>
    <property type="match status" value="1"/>
</dbReference>
<name>A0A2A2I0T4_9GAMM</name>
<evidence type="ECO:0000313" key="1">
    <source>
        <dbReference type="EMBL" id="PAV25008.1"/>
    </source>
</evidence>
<evidence type="ECO:0000313" key="2">
    <source>
        <dbReference type="Proteomes" id="UP000218332"/>
    </source>
</evidence>
<comment type="caution">
    <text evidence="1">The sequence shown here is derived from an EMBL/GenBank/DDBJ whole genome shotgun (WGS) entry which is preliminary data.</text>
</comment>
<proteinExistence type="predicted"/>
<dbReference type="SUPFAM" id="SSF53448">
    <property type="entry name" value="Nucleotide-diphospho-sugar transferases"/>
    <property type="match status" value="1"/>
</dbReference>
<dbReference type="Proteomes" id="UP000218332">
    <property type="component" value="Unassembled WGS sequence"/>
</dbReference>
<gene>
    <name evidence="1" type="ORF">CF392_13140</name>
</gene>
<dbReference type="RefSeq" id="WP_095611911.1">
    <property type="nucleotide sequence ID" value="NZ_NMPM01000084.1"/>
</dbReference>
<reference evidence="1 2" key="1">
    <citation type="submission" date="2017-07" db="EMBL/GenBank/DDBJ databases">
        <title>Tamlnaduibacter salinus (Mi-7) genome sequencing.</title>
        <authorList>
            <person name="Verma A."/>
            <person name="Krishnamurthi S."/>
        </authorList>
    </citation>
    <scope>NUCLEOTIDE SEQUENCE [LARGE SCALE GENOMIC DNA]</scope>
    <source>
        <strain evidence="1 2">Mi-7</strain>
    </source>
</reference>